<dbReference type="PANTHER" id="PTHR46969:SF1">
    <property type="entry name" value="BIFUNCTIONAL PROTEIN HLDE"/>
    <property type="match status" value="1"/>
</dbReference>
<dbReference type="HOGENOM" id="CLU_021150_0_1_0"/>
<dbReference type="SUPFAM" id="SSF53613">
    <property type="entry name" value="Ribokinase-like"/>
    <property type="match status" value="1"/>
</dbReference>
<dbReference type="Gene3D" id="3.40.1190.20">
    <property type="match status" value="1"/>
</dbReference>
<keyword evidence="2" id="KW-0418">Kinase</keyword>
<gene>
    <name evidence="4" type="ordered locus">Tlie_0825</name>
</gene>
<evidence type="ECO:0000259" key="3">
    <source>
        <dbReference type="Pfam" id="PF00294"/>
    </source>
</evidence>
<reference evidence="5" key="1">
    <citation type="submission" date="2011-10" db="EMBL/GenBank/DDBJ databases">
        <title>The complete genome of chromosome of Thermovirga lienii DSM 17291.</title>
        <authorList>
            <consortium name="US DOE Joint Genome Institute (JGI-PGF)"/>
            <person name="Lucas S."/>
            <person name="Copeland A."/>
            <person name="Lapidus A."/>
            <person name="Glavina del Rio T."/>
            <person name="Dalin E."/>
            <person name="Tice H."/>
            <person name="Bruce D."/>
            <person name="Goodwin L."/>
            <person name="Pitluck S."/>
            <person name="Peters L."/>
            <person name="Mikhailova N."/>
            <person name="Saunders E."/>
            <person name="Kyrpides N."/>
            <person name="Mavromatis K."/>
            <person name="Ivanova N."/>
            <person name="Last F.I."/>
            <person name="Brettin T."/>
            <person name="Detter J.C."/>
            <person name="Han C."/>
            <person name="Larimer F."/>
            <person name="Land M."/>
            <person name="Hauser L."/>
            <person name="Markowitz V."/>
            <person name="Cheng J.-F."/>
            <person name="Hugenholtz P."/>
            <person name="Woyke T."/>
            <person name="Wu D."/>
            <person name="Spring S."/>
            <person name="Schroeder M."/>
            <person name="Brambilla E.-M."/>
            <person name="Klenk H.-P."/>
            <person name="Eisen J.A."/>
        </authorList>
    </citation>
    <scope>NUCLEOTIDE SEQUENCE [LARGE SCALE GENOMIC DNA]</scope>
    <source>
        <strain evidence="5">ATCC BAA-1197 / DSM 17291 / Cas60314</strain>
    </source>
</reference>
<dbReference type="PANTHER" id="PTHR46969">
    <property type="entry name" value="BIFUNCTIONAL PROTEIN HLDE"/>
    <property type="match status" value="1"/>
</dbReference>
<dbReference type="EMBL" id="CP003096">
    <property type="protein sequence ID" value="AER66558.1"/>
    <property type="molecule type" value="Genomic_DNA"/>
</dbReference>
<evidence type="ECO:0000256" key="1">
    <source>
        <dbReference type="ARBA" id="ARBA00022679"/>
    </source>
</evidence>
<evidence type="ECO:0000313" key="5">
    <source>
        <dbReference type="Proteomes" id="UP000005868"/>
    </source>
</evidence>
<feature type="domain" description="Carbohydrate kinase PfkB" evidence="3">
    <location>
        <begin position="9"/>
        <end position="303"/>
    </location>
</feature>
<evidence type="ECO:0000256" key="2">
    <source>
        <dbReference type="ARBA" id="ARBA00022777"/>
    </source>
</evidence>
<dbReference type="InterPro" id="IPR011611">
    <property type="entry name" value="PfkB_dom"/>
</dbReference>
<dbReference type="OrthoDB" id="9802794at2"/>
<name>G7V9K8_THELD</name>
<dbReference type="GO" id="GO:0005829">
    <property type="term" value="C:cytosol"/>
    <property type="evidence" value="ECO:0007669"/>
    <property type="project" value="TreeGrafter"/>
</dbReference>
<dbReference type="Pfam" id="PF00294">
    <property type="entry name" value="PfkB"/>
    <property type="match status" value="1"/>
</dbReference>
<dbReference type="STRING" id="580340.Tlie_0825"/>
<dbReference type="KEGG" id="tli:Tlie_0825"/>
<protein>
    <submittedName>
        <fullName evidence="4">PfkB domain protein</fullName>
    </submittedName>
</protein>
<dbReference type="InterPro" id="IPR011913">
    <property type="entry name" value="RfaE_dom_I"/>
</dbReference>
<reference evidence="4 5" key="2">
    <citation type="journal article" date="2012" name="Stand. Genomic Sci.">
        <title>Genome sequence of the moderately thermophilic, amino-acid-degrading and sulfur-reducing bacterium Thermovirga lienii type strain (Cas60314(T)).</title>
        <authorList>
            <person name="Goker M."/>
            <person name="Saunders E."/>
            <person name="Lapidus A."/>
            <person name="Nolan M."/>
            <person name="Lucas S."/>
            <person name="Hammon N."/>
            <person name="Deshpande S."/>
            <person name="Cheng J.F."/>
            <person name="Han C."/>
            <person name="Tapia R."/>
            <person name="Goodwin L.A."/>
            <person name="Pitluck S."/>
            <person name="Liolios K."/>
            <person name="Mavromatis K."/>
            <person name="Pagani I."/>
            <person name="Ivanova N."/>
            <person name="Mikhailova N."/>
            <person name="Pati A."/>
            <person name="Chen A."/>
            <person name="Palaniappan K."/>
            <person name="Land M."/>
            <person name="Chang Y.J."/>
            <person name="Jeffries C.D."/>
            <person name="Brambilla E.M."/>
            <person name="Rohde M."/>
            <person name="Spring S."/>
            <person name="Detter J.C."/>
            <person name="Woyke T."/>
            <person name="Bristow J."/>
            <person name="Eisen J.A."/>
            <person name="Markowitz V."/>
            <person name="Hugenholtz P."/>
            <person name="Kyrpides N.C."/>
            <person name="Klenk H.P."/>
        </authorList>
    </citation>
    <scope>NUCLEOTIDE SEQUENCE [LARGE SCALE GENOMIC DNA]</scope>
    <source>
        <strain evidence="5">ATCC BAA-1197 / DSM 17291 / Cas60314</strain>
    </source>
</reference>
<accession>G7V9K8</accession>
<evidence type="ECO:0000313" key="4">
    <source>
        <dbReference type="EMBL" id="AER66558.1"/>
    </source>
</evidence>
<keyword evidence="5" id="KW-1185">Reference proteome</keyword>
<dbReference type="CDD" id="cd01172">
    <property type="entry name" value="RfaE_like"/>
    <property type="match status" value="1"/>
</dbReference>
<keyword evidence="1" id="KW-0808">Transferase</keyword>
<dbReference type="InterPro" id="IPR029056">
    <property type="entry name" value="Ribokinase-like"/>
</dbReference>
<dbReference type="AlphaFoldDB" id="G7V9K8"/>
<organism evidence="4 5">
    <name type="scientific">Thermovirga lienii (strain ATCC BAA-1197 / DSM 17291 / Cas60314)</name>
    <dbReference type="NCBI Taxonomy" id="580340"/>
    <lineage>
        <taxon>Bacteria</taxon>
        <taxon>Thermotogati</taxon>
        <taxon>Synergistota</taxon>
        <taxon>Synergistia</taxon>
        <taxon>Synergistales</taxon>
        <taxon>Thermovirgaceae</taxon>
        <taxon>Thermovirga</taxon>
    </lineage>
</organism>
<dbReference type="eggNOG" id="COG2870">
    <property type="taxonomic scope" value="Bacteria"/>
</dbReference>
<dbReference type="Proteomes" id="UP000005868">
    <property type="component" value="Chromosome"/>
</dbReference>
<dbReference type="GO" id="GO:0016773">
    <property type="term" value="F:phosphotransferase activity, alcohol group as acceptor"/>
    <property type="evidence" value="ECO:0007669"/>
    <property type="project" value="InterPro"/>
</dbReference>
<dbReference type="GO" id="GO:0033786">
    <property type="term" value="F:heptose-1-phosphate adenylyltransferase activity"/>
    <property type="evidence" value="ECO:0007669"/>
    <property type="project" value="TreeGrafter"/>
</dbReference>
<proteinExistence type="predicted"/>
<dbReference type="GO" id="GO:0033785">
    <property type="term" value="F:heptose 7-phosphate kinase activity"/>
    <property type="evidence" value="ECO:0007669"/>
    <property type="project" value="TreeGrafter"/>
</dbReference>
<sequence>MKSLFSGCSVVVVGDVMVDHYIWGDASRISPEAPVPVVHVHKEEYRPGGAANVAANVVGLGGEADLIAFYGKDFGGNILEALAKKYMYNFDKSIVVEGFKTIRKTRVVARAQQVVRVDWEEKLILDGAKEEILWQRLSNKPSACRVLVISDYGKGMIGDQRAAKLIHWARERNMDIVIDPKPPAKKGYCGATVVTPNRKEAEIMSGESIDTLLDAERVASKLRQELELEALFLTLGGDGMMLATQDGCAHYPALEQEVYDVSGAGDTVVACVALSIAAGLDYHVASQLAMITAGVAVSKVGTAVVHWEDVLKTKEWKTLRETIYKG</sequence>